<proteinExistence type="predicted"/>
<keyword evidence="2" id="KW-1185">Reference proteome</keyword>
<accession>C5R816</accession>
<comment type="caution">
    <text evidence="1">The sequence shown here is derived from an EMBL/GenBank/DDBJ whole genome shotgun (WGS) entry which is preliminary data.</text>
</comment>
<name>C5R816_WEIPA</name>
<protein>
    <submittedName>
        <fullName evidence="1">Uncharacterized protein</fullName>
    </submittedName>
</protein>
<dbReference type="STRING" id="585506.HMPREF0877_0111"/>
<dbReference type="Proteomes" id="UP000004528">
    <property type="component" value="Unassembled WGS sequence"/>
</dbReference>
<evidence type="ECO:0000313" key="1">
    <source>
        <dbReference type="EMBL" id="EER75600.1"/>
    </source>
</evidence>
<evidence type="ECO:0000313" key="2">
    <source>
        <dbReference type="Proteomes" id="UP000004528"/>
    </source>
</evidence>
<dbReference type="HOGENOM" id="CLU_2739038_0_0_9"/>
<organism evidence="1 2">
    <name type="scientific">Weissella paramesenteroides ATCC 33313</name>
    <dbReference type="NCBI Taxonomy" id="585506"/>
    <lineage>
        <taxon>Bacteria</taxon>
        <taxon>Bacillati</taxon>
        <taxon>Bacillota</taxon>
        <taxon>Bacilli</taxon>
        <taxon>Lactobacillales</taxon>
        <taxon>Lactobacillaceae</taxon>
        <taxon>Weissella</taxon>
    </lineage>
</organism>
<sequence length="71" mass="8122">MKRVRIEFDKITDVPEVWLDGKKVSKGLATLKIDWNTNTVTLKPKAYKLEYFDKHSGVLKITGEANNNDSI</sequence>
<reference evidence="1 2" key="1">
    <citation type="submission" date="2009-04" db="EMBL/GenBank/DDBJ databases">
        <authorList>
            <person name="Qin X."/>
            <person name="Bachman B."/>
            <person name="Battles P."/>
            <person name="Bell A."/>
            <person name="Bess C."/>
            <person name="Bickham C."/>
            <person name="Chaboub L."/>
            <person name="Chen D."/>
            <person name="Coyle M."/>
            <person name="Deiros D.R."/>
            <person name="Dinh H."/>
            <person name="Forbes L."/>
            <person name="Fowler G."/>
            <person name="Francisco L."/>
            <person name="Fu Q."/>
            <person name="Gubbala S."/>
            <person name="Hale W."/>
            <person name="Han Y."/>
            <person name="Hemphill L."/>
            <person name="Highlander S.K."/>
            <person name="Hirani K."/>
            <person name="Hogues M."/>
            <person name="Jackson L."/>
            <person name="Jakkamsetti A."/>
            <person name="Javaid M."/>
            <person name="Jiang H."/>
            <person name="Korchina V."/>
            <person name="Kovar C."/>
            <person name="Lara F."/>
            <person name="Lee S."/>
            <person name="Mata R."/>
            <person name="Mathew T."/>
            <person name="Moen C."/>
            <person name="Morales K."/>
            <person name="Munidasa M."/>
            <person name="Nazareth L."/>
            <person name="Ngo R."/>
            <person name="Nguyen L."/>
            <person name="Okwuonu G."/>
            <person name="Ongeri F."/>
            <person name="Patil S."/>
            <person name="Petrosino J."/>
            <person name="Pham C."/>
            <person name="Pham P."/>
            <person name="Pu L.-L."/>
            <person name="Puazo M."/>
            <person name="Raj R."/>
            <person name="Reid J."/>
            <person name="Rouhana J."/>
            <person name="Saada N."/>
            <person name="Shang Y."/>
            <person name="Simmons D."/>
            <person name="Thornton R."/>
            <person name="Warren J."/>
            <person name="Weissenberger G."/>
            <person name="Zhang J."/>
            <person name="Zhang L."/>
            <person name="Zhou C."/>
            <person name="Zhu D."/>
            <person name="Muzny D."/>
            <person name="Worley K."/>
            <person name="Gibbs R."/>
        </authorList>
    </citation>
    <scope>NUCLEOTIDE SEQUENCE [LARGE SCALE GENOMIC DNA]</scope>
    <source>
        <strain evidence="1 2">ATCC 33313</strain>
    </source>
</reference>
<dbReference type="EMBL" id="ACKU01000004">
    <property type="protein sequence ID" value="EER75600.1"/>
    <property type="molecule type" value="Genomic_DNA"/>
</dbReference>
<dbReference type="OrthoDB" id="2152133at2"/>
<gene>
    <name evidence="1" type="ORF">HMPREF0877_0111</name>
</gene>
<dbReference type="AlphaFoldDB" id="C5R816"/>
<dbReference type="RefSeq" id="WP_002829028.1">
    <property type="nucleotide sequence ID" value="NZ_GG697136.1"/>
</dbReference>